<dbReference type="Gene3D" id="1.10.10.10">
    <property type="entry name" value="Winged helix-like DNA-binding domain superfamily/Winged helix DNA-binding domain"/>
    <property type="match status" value="1"/>
</dbReference>
<dbReference type="SUPFAM" id="SSF52058">
    <property type="entry name" value="L domain-like"/>
    <property type="match status" value="1"/>
</dbReference>
<dbReference type="Gene3D" id="3.80.10.10">
    <property type="entry name" value="Ribonuclease Inhibitor"/>
    <property type="match status" value="2"/>
</dbReference>
<dbReference type="GO" id="GO:0005524">
    <property type="term" value="F:ATP binding"/>
    <property type="evidence" value="ECO:0007669"/>
    <property type="project" value="UniProtKB-KW"/>
</dbReference>
<feature type="domain" description="NB-ARC" evidence="7">
    <location>
        <begin position="197"/>
        <end position="353"/>
    </location>
</feature>
<dbReference type="Pfam" id="PF00931">
    <property type="entry name" value="NB-ARC"/>
    <property type="match status" value="1"/>
</dbReference>
<keyword evidence="3" id="KW-0677">Repeat</keyword>
<evidence type="ECO:0000313" key="10">
    <source>
        <dbReference type="EMBL" id="KAJ0185786.1"/>
    </source>
</evidence>
<evidence type="ECO:0008006" key="12">
    <source>
        <dbReference type="Google" id="ProtNLM"/>
    </source>
</evidence>
<dbReference type="Pfam" id="PF23247">
    <property type="entry name" value="LRR_RPS2"/>
    <property type="match status" value="1"/>
</dbReference>
<evidence type="ECO:0000259" key="8">
    <source>
        <dbReference type="Pfam" id="PF23247"/>
    </source>
</evidence>
<dbReference type="InterPro" id="IPR036388">
    <property type="entry name" value="WH-like_DNA-bd_sf"/>
</dbReference>
<evidence type="ECO:0000256" key="3">
    <source>
        <dbReference type="ARBA" id="ARBA00022737"/>
    </source>
</evidence>
<evidence type="ECO:0000256" key="1">
    <source>
        <dbReference type="ARBA" id="ARBA00008894"/>
    </source>
</evidence>
<dbReference type="SUPFAM" id="SSF52540">
    <property type="entry name" value="P-loop containing nucleoside triphosphate hydrolases"/>
    <property type="match status" value="1"/>
</dbReference>
<dbReference type="FunFam" id="1.10.10.10:FF:000322">
    <property type="entry name" value="Probable disease resistance protein At1g63360"/>
    <property type="match status" value="1"/>
</dbReference>
<dbReference type="PANTHER" id="PTHR33463">
    <property type="entry name" value="NB-ARC DOMAIN-CONTAINING PROTEIN-RELATED"/>
    <property type="match status" value="1"/>
</dbReference>
<evidence type="ECO:0000313" key="11">
    <source>
        <dbReference type="Proteomes" id="UP000235145"/>
    </source>
</evidence>
<dbReference type="Gene3D" id="1.10.8.430">
    <property type="entry name" value="Helical domain of apoptotic protease-activating factors"/>
    <property type="match status" value="1"/>
</dbReference>
<comment type="caution">
    <text evidence="10">The sequence shown here is derived from an EMBL/GenBank/DDBJ whole genome shotgun (WGS) entry which is preliminary data.</text>
</comment>
<evidence type="ECO:0000256" key="6">
    <source>
        <dbReference type="ARBA" id="ARBA00022840"/>
    </source>
</evidence>
<dbReference type="Pfam" id="PF23559">
    <property type="entry name" value="WHD_DRP"/>
    <property type="match status" value="1"/>
</dbReference>
<dbReference type="InterPro" id="IPR003591">
    <property type="entry name" value="Leu-rich_rpt_typical-subtyp"/>
</dbReference>
<dbReference type="EMBL" id="NBSK02000009">
    <property type="protein sequence ID" value="KAJ0185786.1"/>
    <property type="molecule type" value="Genomic_DNA"/>
</dbReference>
<dbReference type="Pfam" id="PF13855">
    <property type="entry name" value="LRR_8"/>
    <property type="match status" value="2"/>
</dbReference>
<gene>
    <name evidence="10" type="ORF">LSAT_V11C900490870</name>
</gene>
<feature type="domain" description="Disease resistance protein At4g27190-like leucine-rich repeats" evidence="8">
    <location>
        <begin position="827"/>
        <end position="955"/>
    </location>
</feature>
<dbReference type="InterPro" id="IPR057135">
    <property type="entry name" value="At4g27190-like_LRR"/>
</dbReference>
<accession>A0A9R1UEV0</accession>
<keyword evidence="6" id="KW-0067">ATP-binding</keyword>
<dbReference type="InterPro" id="IPR042197">
    <property type="entry name" value="Apaf_helical"/>
</dbReference>
<sequence>MVYFGLRQVDSEFDHELNFWRLFNFKIHTELKRSMDIVSSSLTAVSLLLSPLEKLLFYSRNFKERERTLLCEMEELISKENDLKAEISIALVNQRKKLRSETQLWLKNVENLIAEVKNIETEIIQNKRCIKECFPNYRSRYRLSKKMMKRINDMRELHAKGVFSNGLFVDSFPNPGRILPTSGLVGDKTFQSVSKVIWEVLGDVNTSKLGVHGMGGVGKTSVMMHIYNQLIDCKVFDKVIWVNVSKTLNVEKLQLDIANAINLELSEEENVIWRSTRLLEHLQGKKFVLILDDMWHHFSLEEVGIPHPTTDNGCKFVIITRLMEVCRGMETQREIKVELLSKNEAWDLFTTKSGPICEEIESIAKSVCENCGRLPLAIITVGRAMRKIEDKRLWKNALEELESSRAEISGMEEDVFARLKFSYLHLKDDHIQACFLYCALYPEDHKIKASELIEYWMAEELITEVGDREKEINKGYTVLKKLKDACLLEDIGSDHVKMHDLVRDMAIRIARESPRLITKAQMKLNRMKREWIENVEWVSLMDNNITIFPDNPNCQKLSTLLLQRNPLPEKIQDSFFMKMQCLKALDLSGTGIKSLPESVSSLCNLRALFLSFSKIKELPSLTMLKELRVLDLSHSRLRKLPHDIENLNNLRRLDLSYTEKLQTFPSGAIQKLSCLENFSMFKSNWRWSANRDGFESFDEISRLSRLTSLGLSFEDKTSFIGYVKSKQWLVLESYHLGIGQLNILLPTVEGMRSIEIQDCNLCHQDKMIELPNNIQQLALHSCHDITILSELSDTTNLENLRQCYISNCNGMEFITKADNFFPNLELLVLRKLPKLKAICNGITSSQIFTKVKSLQIHSCNRMKSLFSSHMLQDFQNLEEIEVWNSRLIEEMVEEEQSGGNISSFSTVLLPKLRRLSLSMLPELKYITRRVLICDSLETVEIWDCEVLRALPFSISYLPSSLKNIKGNINWWDQLEWDDTSCKNLLQPFFDQGT</sequence>
<keyword evidence="4" id="KW-0547">Nucleotide-binding</keyword>
<dbReference type="InterPro" id="IPR027417">
    <property type="entry name" value="P-loop_NTPase"/>
</dbReference>
<dbReference type="AlphaFoldDB" id="A0A9R1UEV0"/>
<keyword evidence="11" id="KW-1185">Reference proteome</keyword>
<dbReference type="InterPro" id="IPR058922">
    <property type="entry name" value="WHD_DRP"/>
</dbReference>
<keyword evidence="5" id="KW-0611">Plant defense</keyword>
<dbReference type="PANTHER" id="PTHR33463:SF167">
    <property type="entry name" value="PUTATIVE-RELATED"/>
    <property type="match status" value="1"/>
</dbReference>
<dbReference type="InterPro" id="IPR032675">
    <property type="entry name" value="LRR_dom_sf"/>
</dbReference>
<feature type="domain" description="Disease resistance protein winged helix" evidence="9">
    <location>
        <begin position="440"/>
        <end position="506"/>
    </location>
</feature>
<evidence type="ECO:0000256" key="5">
    <source>
        <dbReference type="ARBA" id="ARBA00022821"/>
    </source>
</evidence>
<evidence type="ECO:0000256" key="4">
    <source>
        <dbReference type="ARBA" id="ARBA00022741"/>
    </source>
</evidence>
<dbReference type="SUPFAM" id="SSF52047">
    <property type="entry name" value="RNI-like"/>
    <property type="match status" value="1"/>
</dbReference>
<evidence type="ECO:0000256" key="2">
    <source>
        <dbReference type="ARBA" id="ARBA00022614"/>
    </source>
</evidence>
<name>A0A9R1UEV0_LACSA</name>
<evidence type="ECO:0000259" key="7">
    <source>
        <dbReference type="Pfam" id="PF00931"/>
    </source>
</evidence>
<dbReference type="Gene3D" id="3.40.50.300">
    <property type="entry name" value="P-loop containing nucleotide triphosphate hydrolases"/>
    <property type="match status" value="1"/>
</dbReference>
<keyword evidence="2" id="KW-0433">Leucine-rich repeat</keyword>
<dbReference type="PRINTS" id="PR00364">
    <property type="entry name" value="DISEASERSIST"/>
</dbReference>
<evidence type="ECO:0000259" key="9">
    <source>
        <dbReference type="Pfam" id="PF23559"/>
    </source>
</evidence>
<protein>
    <recommendedName>
        <fullName evidence="12">NB-ARC domain-containing protein</fullName>
    </recommendedName>
</protein>
<dbReference type="Proteomes" id="UP000235145">
    <property type="component" value="Unassembled WGS sequence"/>
</dbReference>
<dbReference type="InterPro" id="IPR001611">
    <property type="entry name" value="Leu-rich_rpt"/>
</dbReference>
<dbReference type="SMART" id="SM00369">
    <property type="entry name" value="LRR_TYP"/>
    <property type="match status" value="3"/>
</dbReference>
<reference evidence="10 11" key="1">
    <citation type="journal article" date="2017" name="Nat. Commun.">
        <title>Genome assembly with in vitro proximity ligation data and whole-genome triplication in lettuce.</title>
        <authorList>
            <person name="Reyes-Chin-Wo S."/>
            <person name="Wang Z."/>
            <person name="Yang X."/>
            <person name="Kozik A."/>
            <person name="Arikit S."/>
            <person name="Song C."/>
            <person name="Xia L."/>
            <person name="Froenicke L."/>
            <person name="Lavelle D.O."/>
            <person name="Truco M.J."/>
            <person name="Xia R."/>
            <person name="Zhu S."/>
            <person name="Xu C."/>
            <person name="Xu H."/>
            <person name="Xu X."/>
            <person name="Cox K."/>
            <person name="Korf I."/>
            <person name="Meyers B.C."/>
            <person name="Michelmore R.W."/>
        </authorList>
    </citation>
    <scope>NUCLEOTIDE SEQUENCE [LARGE SCALE GENOMIC DNA]</scope>
    <source>
        <strain evidence="11">cv. Salinas</strain>
        <tissue evidence="10">Seedlings</tissue>
    </source>
</reference>
<dbReference type="FunFam" id="3.40.50.300:FF:001091">
    <property type="entry name" value="Probable disease resistance protein At1g61300"/>
    <property type="match status" value="1"/>
</dbReference>
<dbReference type="GO" id="GO:0051607">
    <property type="term" value="P:defense response to virus"/>
    <property type="evidence" value="ECO:0007669"/>
    <property type="project" value="UniProtKB-ARBA"/>
</dbReference>
<organism evidence="10 11">
    <name type="scientific">Lactuca sativa</name>
    <name type="common">Garden lettuce</name>
    <dbReference type="NCBI Taxonomy" id="4236"/>
    <lineage>
        <taxon>Eukaryota</taxon>
        <taxon>Viridiplantae</taxon>
        <taxon>Streptophyta</taxon>
        <taxon>Embryophyta</taxon>
        <taxon>Tracheophyta</taxon>
        <taxon>Spermatophyta</taxon>
        <taxon>Magnoliopsida</taxon>
        <taxon>eudicotyledons</taxon>
        <taxon>Gunneridae</taxon>
        <taxon>Pentapetalae</taxon>
        <taxon>asterids</taxon>
        <taxon>campanulids</taxon>
        <taxon>Asterales</taxon>
        <taxon>Asteraceae</taxon>
        <taxon>Cichorioideae</taxon>
        <taxon>Cichorieae</taxon>
        <taxon>Lactucinae</taxon>
        <taxon>Lactuca</taxon>
    </lineage>
</organism>
<dbReference type="PROSITE" id="PS51450">
    <property type="entry name" value="LRR"/>
    <property type="match status" value="1"/>
</dbReference>
<proteinExistence type="inferred from homology"/>
<dbReference type="InterPro" id="IPR002182">
    <property type="entry name" value="NB-ARC"/>
</dbReference>
<comment type="similarity">
    <text evidence="1">Belongs to the disease resistance NB-LRR family.</text>
</comment>
<dbReference type="InterPro" id="IPR050905">
    <property type="entry name" value="Plant_NBS-LRR"/>
</dbReference>
<dbReference type="GO" id="GO:0043531">
    <property type="term" value="F:ADP binding"/>
    <property type="evidence" value="ECO:0007669"/>
    <property type="project" value="InterPro"/>
</dbReference>